<name>A0A3P9QDX6_POERE</name>
<reference evidence="4" key="1">
    <citation type="submission" date="2013-11" db="EMBL/GenBank/DDBJ databases">
        <title>The genomic landscape of the Guanapo guppy.</title>
        <authorList>
            <person name="Kuenstner A."/>
            <person name="Dreyer C."/>
        </authorList>
    </citation>
    <scope>NUCLEOTIDE SEQUENCE</scope>
    <source>
        <strain evidence="4">Guanapo</strain>
    </source>
</reference>
<sequence>MHFGLTTRCISSEIFSLPNQVESFTVTEPFSHSVTTKTQTFLGFDRSSDRFFSCLGLDKGSTAACCLFKRSRASLSSLTEEHLVIMKAANILLLCILGAALLSSVLCNSGNTPVDCCFDFFKNTMNKNLFSSYYKTDPRCSLSGIVLITKRGRSICADAKQPWVKTITDFLGKNPR</sequence>
<dbReference type="PANTHER" id="PTHR12015">
    <property type="entry name" value="SMALL INDUCIBLE CYTOKINE A"/>
    <property type="match status" value="1"/>
</dbReference>
<dbReference type="GO" id="GO:0008009">
    <property type="term" value="F:chemokine activity"/>
    <property type="evidence" value="ECO:0007669"/>
    <property type="project" value="InterPro"/>
</dbReference>
<reference evidence="3" key="3">
    <citation type="submission" date="2025-09" db="UniProtKB">
        <authorList>
            <consortium name="Ensembl"/>
        </authorList>
    </citation>
    <scope>IDENTIFICATION</scope>
    <source>
        <strain evidence="3">Guanapo</strain>
    </source>
</reference>
<dbReference type="SMART" id="SM00199">
    <property type="entry name" value="SCY"/>
    <property type="match status" value="1"/>
</dbReference>
<dbReference type="InterPro" id="IPR036048">
    <property type="entry name" value="Interleukin_8-like_sf"/>
</dbReference>
<dbReference type="CDD" id="cd00272">
    <property type="entry name" value="Chemokine_CC"/>
    <property type="match status" value="1"/>
</dbReference>
<dbReference type="GeneTree" id="ENSGT00940000176978"/>
<dbReference type="InterPro" id="IPR039809">
    <property type="entry name" value="Chemokine_b/g/d"/>
</dbReference>
<organism evidence="3 4">
    <name type="scientific">Poecilia reticulata</name>
    <name type="common">Guppy</name>
    <name type="synonym">Acanthophacelus reticulatus</name>
    <dbReference type="NCBI Taxonomy" id="8081"/>
    <lineage>
        <taxon>Eukaryota</taxon>
        <taxon>Metazoa</taxon>
        <taxon>Chordata</taxon>
        <taxon>Craniata</taxon>
        <taxon>Vertebrata</taxon>
        <taxon>Euteleostomi</taxon>
        <taxon>Actinopterygii</taxon>
        <taxon>Neopterygii</taxon>
        <taxon>Teleostei</taxon>
        <taxon>Neoteleostei</taxon>
        <taxon>Acanthomorphata</taxon>
        <taxon>Ovalentaria</taxon>
        <taxon>Atherinomorphae</taxon>
        <taxon>Cyprinodontiformes</taxon>
        <taxon>Poeciliidae</taxon>
        <taxon>Poeciliinae</taxon>
        <taxon>Poecilia</taxon>
    </lineage>
</organism>
<dbReference type="Pfam" id="PF00048">
    <property type="entry name" value="IL8"/>
    <property type="match status" value="1"/>
</dbReference>
<dbReference type="GO" id="GO:0006955">
    <property type="term" value="P:immune response"/>
    <property type="evidence" value="ECO:0007669"/>
    <property type="project" value="InterPro"/>
</dbReference>
<dbReference type="Bgee" id="ENSPREG00000021854">
    <property type="expression patterns" value="Expressed in caudal fin and 1 other cell type or tissue"/>
</dbReference>
<dbReference type="Proteomes" id="UP000242638">
    <property type="component" value="Unassembled WGS sequence"/>
</dbReference>
<dbReference type="STRING" id="8081.ENSPREP00000032254"/>
<keyword evidence="4" id="KW-1185">Reference proteome</keyword>
<evidence type="ECO:0000313" key="4">
    <source>
        <dbReference type="Proteomes" id="UP000242638"/>
    </source>
</evidence>
<accession>A0A3P9QDX6</accession>
<dbReference type="Ensembl" id="ENSPRET00000032617.1">
    <property type="protein sequence ID" value="ENSPREP00000032254.1"/>
    <property type="gene ID" value="ENSPREG00000021854.1"/>
</dbReference>
<dbReference type="GO" id="GO:0005615">
    <property type="term" value="C:extracellular space"/>
    <property type="evidence" value="ECO:0007669"/>
    <property type="project" value="UniProtKB-KW"/>
</dbReference>
<dbReference type="SUPFAM" id="SSF54117">
    <property type="entry name" value="Interleukin 8-like chemokines"/>
    <property type="match status" value="1"/>
</dbReference>
<dbReference type="InterPro" id="IPR001811">
    <property type="entry name" value="Chemokine_IL8-like_dom"/>
</dbReference>
<protein>
    <recommendedName>
        <fullName evidence="2">Chemokine interleukin-8-like domain-containing protein</fullName>
    </recommendedName>
</protein>
<dbReference type="AlphaFoldDB" id="A0A3P9QDX6"/>
<evidence type="ECO:0000256" key="1">
    <source>
        <dbReference type="ARBA" id="ARBA00022514"/>
    </source>
</evidence>
<reference evidence="3" key="2">
    <citation type="submission" date="2025-08" db="UniProtKB">
        <authorList>
            <consortium name="Ensembl"/>
        </authorList>
    </citation>
    <scope>IDENTIFICATION</scope>
    <source>
        <strain evidence="3">Guanapo</strain>
    </source>
</reference>
<keyword evidence="1" id="KW-0202">Cytokine</keyword>
<dbReference type="Gene3D" id="2.40.50.40">
    <property type="match status" value="1"/>
</dbReference>
<evidence type="ECO:0000259" key="2">
    <source>
        <dbReference type="SMART" id="SM00199"/>
    </source>
</evidence>
<proteinExistence type="predicted"/>
<feature type="domain" description="Chemokine interleukin-8-like" evidence="2">
    <location>
        <begin position="113"/>
        <end position="171"/>
    </location>
</feature>
<evidence type="ECO:0000313" key="3">
    <source>
        <dbReference type="Ensembl" id="ENSPREP00000032254.1"/>
    </source>
</evidence>